<dbReference type="AlphaFoldDB" id="A0A0E9UW89"/>
<reference evidence="1" key="1">
    <citation type="submission" date="2014-11" db="EMBL/GenBank/DDBJ databases">
        <authorList>
            <person name="Amaro Gonzalez C."/>
        </authorList>
    </citation>
    <scope>NUCLEOTIDE SEQUENCE</scope>
</reference>
<name>A0A0E9UW89_ANGAN</name>
<evidence type="ECO:0000313" key="1">
    <source>
        <dbReference type="EMBL" id="JAH69445.1"/>
    </source>
</evidence>
<proteinExistence type="predicted"/>
<accession>A0A0E9UW89</accession>
<protein>
    <submittedName>
        <fullName evidence="1">Uncharacterized protein</fullName>
    </submittedName>
</protein>
<dbReference type="EMBL" id="GBXM01039132">
    <property type="protein sequence ID" value="JAH69445.1"/>
    <property type="molecule type" value="Transcribed_RNA"/>
</dbReference>
<organism evidence="1">
    <name type="scientific">Anguilla anguilla</name>
    <name type="common">European freshwater eel</name>
    <name type="synonym">Muraena anguilla</name>
    <dbReference type="NCBI Taxonomy" id="7936"/>
    <lineage>
        <taxon>Eukaryota</taxon>
        <taxon>Metazoa</taxon>
        <taxon>Chordata</taxon>
        <taxon>Craniata</taxon>
        <taxon>Vertebrata</taxon>
        <taxon>Euteleostomi</taxon>
        <taxon>Actinopterygii</taxon>
        <taxon>Neopterygii</taxon>
        <taxon>Teleostei</taxon>
        <taxon>Anguilliformes</taxon>
        <taxon>Anguillidae</taxon>
        <taxon>Anguilla</taxon>
    </lineage>
</organism>
<reference evidence="1" key="2">
    <citation type="journal article" date="2015" name="Fish Shellfish Immunol.">
        <title>Early steps in the European eel (Anguilla anguilla)-Vibrio vulnificus interaction in the gills: Role of the RtxA13 toxin.</title>
        <authorList>
            <person name="Callol A."/>
            <person name="Pajuelo D."/>
            <person name="Ebbesson L."/>
            <person name="Teles M."/>
            <person name="MacKenzie S."/>
            <person name="Amaro C."/>
        </authorList>
    </citation>
    <scope>NUCLEOTIDE SEQUENCE</scope>
</reference>
<sequence>MIPGPVIKNKQTTFSAIPADVHTFICLYIF</sequence>